<evidence type="ECO:0000256" key="14">
    <source>
        <dbReference type="SAM" id="SignalP"/>
    </source>
</evidence>
<evidence type="ECO:0000256" key="12">
    <source>
        <dbReference type="PIRSR" id="PIRSR600246-2"/>
    </source>
</evidence>
<dbReference type="EC" id="3.5.1.26" evidence="7"/>
<evidence type="ECO:0000256" key="13">
    <source>
        <dbReference type="PIRSR" id="PIRSR600246-3"/>
    </source>
</evidence>
<evidence type="ECO:0000256" key="9">
    <source>
        <dbReference type="ARBA" id="ARBA00079301"/>
    </source>
</evidence>
<evidence type="ECO:0000256" key="5">
    <source>
        <dbReference type="ARBA" id="ARBA00050421"/>
    </source>
</evidence>
<keyword evidence="16" id="KW-1185">Reference proteome</keyword>
<dbReference type="GO" id="GO:0006508">
    <property type="term" value="P:proteolysis"/>
    <property type="evidence" value="ECO:0007669"/>
    <property type="project" value="UniProtKB-KW"/>
</dbReference>
<comment type="function">
    <text evidence="6">Cleaves the GlcNAc-Asn bond which joins oligosaccharides to the peptide of asparagine-linked glycoproteins.</text>
</comment>
<name>A0A3M7RFD1_BRAPC</name>
<dbReference type="GO" id="GO:0008233">
    <property type="term" value="F:peptidase activity"/>
    <property type="evidence" value="ECO:0007669"/>
    <property type="project" value="UniProtKB-KW"/>
</dbReference>
<dbReference type="SUPFAM" id="SSF56235">
    <property type="entry name" value="N-terminal nucleophile aminohydrolases (Ntn hydrolases)"/>
    <property type="match status" value="1"/>
</dbReference>
<evidence type="ECO:0000256" key="7">
    <source>
        <dbReference type="ARBA" id="ARBA00066729"/>
    </source>
</evidence>
<evidence type="ECO:0000256" key="6">
    <source>
        <dbReference type="ARBA" id="ARBA00053295"/>
    </source>
</evidence>
<reference evidence="15 16" key="1">
    <citation type="journal article" date="2018" name="Sci. Rep.">
        <title>Genomic signatures of local adaptation to the degree of environmental predictability in rotifers.</title>
        <authorList>
            <person name="Franch-Gras L."/>
            <person name="Hahn C."/>
            <person name="Garcia-Roger E.M."/>
            <person name="Carmona M.J."/>
            <person name="Serra M."/>
            <person name="Gomez A."/>
        </authorList>
    </citation>
    <scope>NUCLEOTIDE SEQUENCE [LARGE SCALE GENOMIC DNA]</scope>
    <source>
        <strain evidence="15">HYR1</strain>
    </source>
</reference>
<feature type="active site" description="Nucleophile" evidence="11">
    <location>
        <position position="213"/>
    </location>
</feature>
<dbReference type="STRING" id="10195.A0A3M7RFD1"/>
<evidence type="ECO:0000256" key="10">
    <source>
        <dbReference type="ARBA" id="ARBA00080645"/>
    </source>
</evidence>
<evidence type="ECO:0000256" key="3">
    <source>
        <dbReference type="ARBA" id="ARBA00022801"/>
    </source>
</evidence>
<keyword evidence="14" id="KW-0732">Signal</keyword>
<keyword evidence="4" id="KW-0068">Autocatalytic cleavage</keyword>
<dbReference type="CDD" id="cd04513">
    <property type="entry name" value="Glycosylasparaginase"/>
    <property type="match status" value="1"/>
</dbReference>
<evidence type="ECO:0000256" key="11">
    <source>
        <dbReference type="PIRSR" id="PIRSR600246-1"/>
    </source>
</evidence>
<feature type="site" description="Cleavage; by autolysis" evidence="13">
    <location>
        <begin position="212"/>
        <end position="213"/>
    </location>
</feature>
<keyword evidence="2" id="KW-0645">Protease</keyword>
<dbReference type="EMBL" id="REGN01003513">
    <property type="protein sequence ID" value="RNA22220.1"/>
    <property type="molecule type" value="Genomic_DNA"/>
</dbReference>
<comment type="similarity">
    <text evidence="1">Belongs to the Ntn-hydrolase family.</text>
</comment>
<dbReference type="Gene3D" id="3.60.20.30">
    <property type="entry name" value="(Glycosyl)asparaginase"/>
    <property type="match status" value="1"/>
</dbReference>
<organism evidence="15 16">
    <name type="scientific">Brachionus plicatilis</name>
    <name type="common">Marine rotifer</name>
    <name type="synonym">Brachionus muelleri</name>
    <dbReference type="NCBI Taxonomy" id="10195"/>
    <lineage>
        <taxon>Eukaryota</taxon>
        <taxon>Metazoa</taxon>
        <taxon>Spiralia</taxon>
        <taxon>Gnathifera</taxon>
        <taxon>Rotifera</taxon>
        <taxon>Eurotatoria</taxon>
        <taxon>Monogononta</taxon>
        <taxon>Pseudotrocha</taxon>
        <taxon>Ploima</taxon>
        <taxon>Brachionidae</taxon>
        <taxon>Brachionus</taxon>
    </lineage>
</organism>
<proteinExistence type="inferred from homology"/>
<evidence type="ECO:0000256" key="1">
    <source>
        <dbReference type="ARBA" id="ARBA00010872"/>
    </source>
</evidence>
<dbReference type="InterPro" id="IPR029055">
    <property type="entry name" value="Ntn_hydrolases_N"/>
</dbReference>
<feature type="binding site" evidence="12">
    <location>
        <begin position="241"/>
        <end position="244"/>
    </location>
    <ligand>
        <name>substrate</name>
    </ligand>
</feature>
<comment type="caution">
    <text evidence="15">The sequence shown here is derived from an EMBL/GenBank/DDBJ whole genome shotgun (WGS) entry which is preliminary data.</text>
</comment>
<dbReference type="PANTHER" id="PTHR10188:SF6">
    <property type="entry name" value="N(4)-(BETA-N-ACETYLGLUCOSAMINYL)-L-ASPARAGINASE"/>
    <property type="match status" value="1"/>
</dbReference>
<dbReference type="GO" id="GO:0005737">
    <property type="term" value="C:cytoplasm"/>
    <property type="evidence" value="ECO:0007669"/>
    <property type="project" value="TreeGrafter"/>
</dbReference>
<dbReference type="AlphaFoldDB" id="A0A3M7RFD1"/>
<dbReference type="GO" id="GO:0003948">
    <property type="term" value="F:N4-(beta-N-acetylglucosaminyl)-L-asparaginase activity"/>
    <property type="evidence" value="ECO:0007669"/>
    <property type="project" value="UniProtKB-EC"/>
</dbReference>
<dbReference type="OrthoDB" id="188713at2759"/>
<dbReference type="Pfam" id="PF01112">
    <property type="entry name" value="Asparaginase_2"/>
    <property type="match status" value="1"/>
</dbReference>
<evidence type="ECO:0000256" key="2">
    <source>
        <dbReference type="ARBA" id="ARBA00022670"/>
    </source>
</evidence>
<dbReference type="InterPro" id="IPR000246">
    <property type="entry name" value="Peptidase_T2"/>
</dbReference>
<evidence type="ECO:0000256" key="8">
    <source>
        <dbReference type="ARBA" id="ARBA00078726"/>
    </source>
</evidence>
<keyword evidence="3" id="KW-0378">Hydrolase</keyword>
<dbReference type="PANTHER" id="PTHR10188">
    <property type="entry name" value="L-ASPARAGINASE"/>
    <property type="match status" value="1"/>
</dbReference>
<dbReference type="Proteomes" id="UP000276133">
    <property type="component" value="Unassembled WGS sequence"/>
</dbReference>
<feature type="signal peptide" evidence="14">
    <location>
        <begin position="1"/>
        <end position="21"/>
    </location>
</feature>
<sequence>MSGTLGSLFLVLIGSMDLTNGQNIKNNQSFGQSNYPLVINTWPFVKATEKAWQVLEKTDDPLTSVEQGCSVCEELRCDGTVGWGGSPDENGETTLDAMIMDGPSHDAGAVAGLKRIKSAISVARAVMEHTKHTFLVGDAATQFAVEMGFKEQSLSHIDSVDRYLKWLNNSCQPNFRLWVSPDPSLNCGPYQPVQPATNSDKTNANINQQSHDTIGMIAINSDGDMAVGTSTNGAAHKIAGRVGDSPLIGSGAYVDNEVGAACGTGDGDVLMKFLPSYQTVESMRGGKSPSEASEDALRRIVNKYPKFMGAIVAVSKNGDYGAACHGLDEFKFSYGSRKTNGINVESVKCI</sequence>
<evidence type="ECO:0000256" key="4">
    <source>
        <dbReference type="ARBA" id="ARBA00022813"/>
    </source>
</evidence>
<evidence type="ECO:0000313" key="15">
    <source>
        <dbReference type="EMBL" id="RNA22220.1"/>
    </source>
</evidence>
<feature type="binding site" evidence="12">
    <location>
        <begin position="264"/>
        <end position="267"/>
    </location>
    <ligand>
        <name>substrate</name>
    </ligand>
</feature>
<protein>
    <recommendedName>
        <fullName evidence="7">N(4)-(beta-N-acetylglucosaminyl)-L-asparaginase</fullName>
        <ecNumber evidence="7">3.5.1.26</ecNumber>
    </recommendedName>
    <alternativeName>
        <fullName evidence="9">Aspartylglucosaminidase</fullName>
    </alternativeName>
    <alternativeName>
        <fullName evidence="8">Glycosylasparaginase</fullName>
    </alternativeName>
    <alternativeName>
        <fullName evidence="10">N4-(N-acetyl-beta-glucosaminyl)-L-asparagine amidase</fullName>
    </alternativeName>
</protein>
<dbReference type="FunFam" id="3.60.20.30:FF:000003">
    <property type="entry name" value="N(4)-(Beta-N-acetylglucosaminyl)-L-asparaginase isoform X1"/>
    <property type="match status" value="1"/>
</dbReference>
<accession>A0A3M7RFD1</accession>
<gene>
    <name evidence="15" type="ORF">BpHYR1_006288</name>
</gene>
<evidence type="ECO:0000313" key="16">
    <source>
        <dbReference type="Proteomes" id="UP000276133"/>
    </source>
</evidence>
<comment type="catalytic activity">
    <reaction evidence="5">
        <text>N(4)-(beta-N-acetyl-D-glucosaminyl)-L-asparagine + H2O = N-acetyl-beta-D-glucosaminylamine + L-aspartate + H(+)</text>
        <dbReference type="Rhea" id="RHEA:11544"/>
        <dbReference type="ChEBI" id="CHEBI:15377"/>
        <dbReference type="ChEBI" id="CHEBI:15378"/>
        <dbReference type="ChEBI" id="CHEBI:15947"/>
        <dbReference type="ChEBI" id="CHEBI:29991"/>
        <dbReference type="ChEBI" id="CHEBI:58080"/>
        <dbReference type="EC" id="3.5.1.26"/>
    </reaction>
</comment>
<feature type="chain" id="PRO_5018288128" description="N(4)-(beta-N-acetylglucosaminyl)-L-asparaginase" evidence="14">
    <location>
        <begin position="22"/>
        <end position="350"/>
    </location>
</feature>